<gene>
    <name evidence="5" type="ORF">L1049_003779</name>
</gene>
<accession>A0AAP0RNH5</accession>
<dbReference type="AlphaFoldDB" id="A0AAP0RNH5"/>
<proteinExistence type="predicted"/>
<organism evidence="5 6">
    <name type="scientific">Liquidambar formosana</name>
    <name type="common">Formosan gum</name>
    <dbReference type="NCBI Taxonomy" id="63359"/>
    <lineage>
        <taxon>Eukaryota</taxon>
        <taxon>Viridiplantae</taxon>
        <taxon>Streptophyta</taxon>
        <taxon>Embryophyta</taxon>
        <taxon>Tracheophyta</taxon>
        <taxon>Spermatophyta</taxon>
        <taxon>Magnoliopsida</taxon>
        <taxon>eudicotyledons</taxon>
        <taxon>Gunneridae</taxon>
        <taxon>Pentapetalae</taxon>
        <taxon>Saxifragales</taxon>
        <taxon>Altingiaceae</taxon>
        <taxon>Liquidambar</taxon>
    </lineage>
</organism>
<name>A0AAP0RNH5_LIQFO</name>
<comment type="subcellular location">
    <subcellularLocation>
        <location evidence="1">Nucleus</location>
    </subcellularLocation>
</comment>
<keyword evidence="6" id="KW-1185">Reference proteome</keyword>
<evidence type="ECO:0000256" key="4">
    <source>
        <dbReference type="ARBA" id="ARBA00023242"/>
    </source>
</evidence>
<evidence type="ECO:0000313" key="6">
    <source>
        <dbReference type="Proteomes" id="UP001415857"/>
    </source>
</evidence>
<dbReference type="PANTHER" id="PTHR33124:SF39">
    <property type="entry name" value="TRANSCRIPTION FACTOR UPBEAT1"/>
    <property type="match status" value="1"/>
</dbReference>
<keyword evidence="3" id="KW-0804">Transcription</keyword>
<evidence type="ECO:0000313" key="5">
    <source>
        <dbReference type="EMBL" id="KAK9280888.1"/>
    </source>
</evidence>
<protein>
    <submittedName>
        <fullName evidence="5">Uncharacterized protein</fullName>
    </submittedName>
</protein>
<evidence type="ECO:0000256" key="3">
    <source>
        <dbReference type="ARBA" id="ARBA00023163"/>
    </source>
</evidence>
<sequence>MGAASPQALLVLKGMVLANKERCKSNLPLWSKALEAQAKRRWRGGRKQGVTGGLNGGHVRCKRPTGMKWRARLARSRRPANGVERRVRTLKKLIPNTESTGLDGLFRETADYILALQMRVRVMQSMVKALSGSDE</sequence>
<keyword evidence="4" id="KW-0539">Nucleus</keyword>
<comment type="caution">
    <text evidence="5">The sequence shown here is derived from an EMBL/GenBank/DDBJ whole genome shotgun (WGS) entry which is preliminary data.</text>
</comment>
<dbReference type="Proteomes" id="UP001415857">
    <property type="component" value="Unassembled WGS sequence"/>
</dbReference>
<dbReference type="GO" id="GO:0006355">
    <property type="term" value="P:regulation of DNA-templated transcription"/>
    <property type="evidence" value="ECO:0007669"/>
    <property type="project" value="InterPro"/>
</dbReference>
<evidence type="ECO:0000256" key="1">
    <source>
        <dbReference type="ARBA" id="ARBA00004123"/>
    </source>
</evidence>
<dbReference type="GO" id="GO:0005634">
    <property type="term" value="C:nucleus"/>
    <property type="evidence" value="ECO:0007669"/>
    <property type="project" value="UniProtKB-SubCell"/>
</dbReference>
<evidence type="ECO:0000256" key="2">
    <source>
        <dbReference type="ARBA" id="ARBA00023015"/>
    </source>
</evidence>
<dbReference type="InterPro" id="IPR044660">
    <property type="entry name" value="IBH1-like"/>
</dbReference>
<dbReference type="CDD" id="cd11444">
    <property type="entry name" value="bHLH_AtIBH1_like"/>
    <property type="match status" value="1"/>
</dbReference>
<dbReference type="EMBL" id="JBBPBK010000007">
    <property type="protein sequence ID" value="KAK9280888.1"/>
    <property type="molecule type" value="Genomic_DNA"/>
</dbReference>
<dbReference type="InterPro" id="IPR044549">
    <property type="entry name" value="bHLH_AtIBH1-like"/>
</dbReference>
<reference evidence="5 6" key="1">
    <citation type="journal article" date="2024" name="Plant J.">
        <title>Genome sequences and population genomics reveal climatic adaptation and genomic divergence between two closely related sweetgum species.</title>
        <authorList>
            <person name="Xu W.Q."/>
            <person name="Ren C.Q."/>
            <person name="Zhang X.Y."/>
            <person name="Comes H.P."/>
            <person name="Liu X.H."/>
            <person name="Li Y.G."/>
            <person name="Kettle C.J."/>
            <person name="Jalonen R."/>
            <person name="Gaisberger H."/>
            <person name="Ma Y.Z."/>
            <person name="Qiu Y.X."/>
        </authorList>
    </citation>
    <scope>NUCLEOTIDE SEQUENCE [LARGE SCALE GENOMIC DNA]</scope>
    <source>
        <strain evidence="5">Hangzhou</strain>
    </source>
</reference>
<dbReference type="PANTHER" id="PTHR33124">
    <property type="entry name" value="TRANSCRIPTION FACTOR IBH1-LIKE 1"/>
    <property type="match status" value="1"/>
</dbReference>
<keyword evidence="2" id="KW-0805">Transcription regulation</keyword>